<dbReference type="PATRIC" id="fig|582.24.peg.4190"/>
<reference evidence="1 2" key="1">
    <citation type="submission" date="2015-02" db="EMBL/GenBank/DDBJ databases">
        <title>Whole genome shotgun sequencing of cultured foodborne pathogen.</title>
        <authorList>
            <person name="Timme R."/>
            <person name="Allard M.W."/>
            <person name="Strain E."/>
            <person name="Evans P.S."/>
            <person name="Brown E."/>
        </authorList>
    </citation>
    <scope>NUCLEOTIDE SEQUENCE [LARGE SCALE GENOMIC DNA]</scope>
    <source>
        <strain evidence="1 2">GCSL-TSO-24</strain>
    </source>
</reference>
<organism evidence="1 2">
    <name type="scientific">Morganella morganii</name>
    <name type="common">Proteus morganii</name>
    <dbReference type="NCBI Taxonomy" id="582"/>
    <lineage>
        <taxon>Bacteria</taxon>
        <taxon>Pseudomonadati</taxon>
        <taxon>Pseudomonadota</taxon>
        <taxon>Gammaproteobacteria</taxon>
        <taxon>Enterobacterales</taxon>
        <taxon>Morganellaceae</taxon>
        <taxon>Morganella</taxon>
    </lineage>
</organism>
<sequence>MSAGDQKNGDEYRLNLREKCGDIRFYYLGWSKKEDYSAKNVPLRQVAGDLGGKKRSFLR</sequence>
<evidence type="ECO:0000313" key="2">
    <source>
        <dbReference type="Proteomes" id="UP000032582"/>
    </source>
</evidence>
<comment type="caution">
    <text evidence="1">The sequence shown here is derived from an EMBL/GenBank/DDBJ whole genome shotgun (WGS) entry which is preliminary data.</text>
</comment>
<accession>A0A0D8L871</accession>
<dbReference type="EMBL" id="JZSH01000158">
    <property type="protein sequence ID" value="KJF77341.1"/>
    <property type="molecule type" value="Genomic_DNA"/>
</dbReference>
<dbReference type="Proteomes" id="UP000032582">
    <property type="component" value="Unassembled WGS sequence"/>
</dbReference>
<name>A0A0D8L871_MORMO</name>
<dbReference type="AlphaFoldDB" id="A0A0D8L871"/>
<evidence type="ECO:0000313" key="1">
    <source>
        <dbReference type="EMBL" id="KJF77341.1"/>
    </source>
</evidence>
<gene>
    <name evidence="1" type="ORF">UA45_13255</name>
</gene>
<protein>
    <submittedName>
        <fullName evidence="1">Uncharacterized protein</fullName>
    </submittedName>
</protein>
<proteinExistence type="predicted"/>